<protein>
    <submittedName>
        <fullName evidence="9">Multi-domain beta keto-acyl synthase</fullName>
    </submittedName>
</protein>
<feature type="compositionally biased region" description="Low complexity" evidence="6">
    <location>
        <begin position="1132"/>
        <end position="1163"/>
    </location>
</feature>
<dbReference type="STRING" id="395019.BMULJ_01288"/>
<feature type="region of interest" description="N-terminal hotdog fold" evidence="4">
    <location>
        <begin position="1741"/>
        <end position="1863"/>
    </location>
</feature>
<evidence type="ECO:0000313" key="9">
    <source>
        <dbReference type="EMBL" id="BAG43224.1"/>
    </source>
</evidence>
<dbReference type="Proteomes" id="UP000008815">
    <property type="component" value="Chromosome 1"/>
</dbReference>
<feature type="region of interest" description="Disordered" evidence="6">
    <location>
        <begin position="268"/>
        <end position="330"/>
    </location>
</feature>
<gene>
    <name evidence="9" type="ordered locus">BMULJ_01288</name>
</gene>
<feature type="region of interest" description="C-terminal hotdog fold" evidence="4">
    <location>
        <begin position="1885"/>
        <end position="2043"/>
    </location>
</feature>
<dbReference type="SMART" id="SM00825">
    <property type="entry name" value="PKS_KS"/>
    <property type="match status" value="1"/>
</dbReference>
<dbReference type="Pfam" id="PF02801">
    <property type="entry name" value="Ketoacyl-synt_C"/>
    <property type="match status" value="1"/>
</dbReference>
<dbReference type="InterPro" id="IPR002347">
    <property type="entry name" value="SDR_fam"/>
</dbReference>
<sequence>MSNASMRGKLVLVTGGAKNVGKAICRRFAEQGAHVILNFFHSLDASKQTAAELRALGATVDVIRASVAQQAQVDRMFDEIERRYGRLDVLVNNAASGALLGVDAIGAEHFDRALDTNLKGAFWCARRAAALIERSGGGAIVNVSSVGATLVPANYLVVGTAKAALESLTRYLAVEYAPRNIRVNAASSTLIDGDVAAQFPDPDNTKRSSIAATPLKRLATADDLADVVLFLASDAARWVTGQVVVADGGLSLCSEALSPRAAWAADAAPRHAADGADAPPAANDAQAAREADPSPARAHAASAAAAASNAPASSQPSPRADDTHDMPDTDDIAVVGMGVALPGASDPDAFWRASLDGPELFGDVPPDRWDYRSFHSPDPSAEDKSYQSRSVFIEHFEPCASLRAELDAGTAPTELTTLWLRHALRQSLEGVTLRDSDRVAFLVGYTADGSQHLEEGMVLAAARARLDAVLVEAGIDAHERARRIAAIDAVLSARYARGAGDLASYFPHRVGLNAMKGILPPETETMMVDTACSSSLYSIDLGIKALLLGKQDVVACGGAFALAPRGSILFSKLHGLSRSGEVRPLDRDCDGVLFADGAGVVILKRLARARADGDRILGVLKSFGSSSDGKGKAIYAPNPAGQRIAIERAYTQAATAPADVDWIVAHATGTPAGDLAEFQSLRDTIRRDRPVQLTSNKSLVGHTGWAAGVVSVIQVLLGLRHRTIPPQHRFSEPPDAFDIANTNLRIPTAPVPWPARADAPRVAAVSGFGFGGTNGHLIVSEYRDDLPPGRASGRFRREPLAIVGWSAKFPALDGEAAVAAWLRGEGRAPDASFGTRYPLPSFERVKMPPAVLRALDRCQLMALDAAHDLRERLGAFWRDHADTIGLVMGHMGPTRNAALYASRCYLDDIAAAVRDATLLHERAATDALLARFADATKQLVAPTTENSFPGMMPNVIPARVANYYDLHGMNMTVDAGHASTLAAFEVAARFLCSGELEMAIVGGINGNSADEVQPAFDLPLAEGVALFAVTTVRRAREAGLPVLAVVGGGDVRDAAEPVVPRDSAGRAVTYAGADAALDVLRALVARTPAVTLARDGGGDRPRHALRIACAQPQAEARDDAGDARDAGDDVRPAGAPARVPAAEPAAALAEPARAVATDAAPAESASNAETRAGAPLPPALRDTARAADGEPLRVARYRIDWTDAPYRAVGPATPFFAPRCAIVTDMPDTLAAHAGLHAGCVVLSTRPIATPKPGWRWVERVDAASLDWLPEDIGHVRVLTTLDGGTLAAGAAGAAPERLALHDLAFLALKRCYGALERGGTFVALLLDALAGDVPHPDAGLFTGLAKALAIEVPAARSLAVLTDACTLDRAVREAERESAAHQWLPVVALGAGRRRTPRVTRDPGTLRADARFALGADAVVVAVGGARGITAELMKALAEHVRPTLYLIGSSDVDAGDATLAALDDVAFAKCRPDYIRAQKAQYPERPLADIIRAFEREAQTRAACRNLDAMKAFCGAQRVTYVRADVLDADGTRAAIDAILAREGRVDLLVNAAGLNRSASVRVKSFDDFVAVRDIKVRGYWNLRAAFGARQPRLWCNFGSFIGLTGQAGETDYASANDFLNTQAAYRRAALGDDECTIGWTLWRSVGLGANPVTRAFLEKSGLFTSMRTDEGCHHFLRELALGERAAMSVHLGDAERRAIEAHLPGYFDAPASAQAEPAAALKPAEAGTPHVRTARDARFYLGAELARSDDGVTFERVFDLERDAYLLHHVVNGFPTLPGTFVPELAAEAALQLAPGLKVVGFADAAFLHFLRVYDAKRPSVKRIHARRIGRDGDALLVRVRISGDVTAPGGRILVRDKPHFEITVRLAERYAPAPVWDAPAAGRFVPIPDPYHFDAAPVRLTGMFVSTADTGMSEAGKHARLRLNVRDDDPVFARFVVPSILLDGLARVAALDVVGGDYIPLAAPMSIARIDLYEDGNDVELARRHGDIALHVTPRTFALEGPASRGNRFVAVRPDGRLLMQMRDVTGIVIGYVNRTTGAFASRTEVEERLAEGLAERRAEDASERHAAHAPDGQVSA</sequence>
<dbReference type="PROSITE" id="PS52004">
    <property type="entry name" value="KS3_2"/>
    <property type="match status" value="1"/>
</dbReference>
<dbReference type="PROSITE" id="PS52019">
    <property type="entry name" value="PKS_MFAS_DH"/>
    <property type="match status" value="1"/>
</dbReference>
<dbReference type="PRINTS" id="PR00080">
    <property type="entry name" value="SDRFAMILY"/>
</dbReference>
<feature type="domain" description="PKS/mFAS DH" evidence="8">
    <location>
        <begin position="1741"/>
        <end position="2043"/>
    </location>
</feature>
<keyword evidence="3" id="KW-0597">Phosphoprotein</keyword>
<dbReference type="KEGG" id="bmj:BMULJ_01288"/>
<dbReference type="Pfam" id="PF13561">
    <property type="entry name" value="adh_short_C2"/>
    <property type="match status" value="1"/>
</dbReference>
<evidence type="ECO:0000256" key="3">
    <source>
        <dbReference type="ARBA" id="ARBA00022553"/>
    </source>
</evidence>
<dbReference type="SMART" id="SM00822">
    <property type="entry name" value="PKS_KR"/>
    <property type="match status" value="1"/>
</dbReference>
<feature type="active site" description="Proton acceptor; for dehydratase activity" evidence="4">
    <location>
        <position position="1772"/>
    </location>
</feature>
<dbReference type="EMBL" id="AP009385">
    <property type="protein sequence ID" value="BAG43224.1"/>
    <property type="molecule type" value="Genomic_DNA"/>
</dbReference>
<proteinExistence type="inferred from homology"/>
<dbReference type="GO" id="GO:0004312">
    <property type="term" value="F:fatty acid synthase activity"/>
    <property type="evidence" value="ECO:0007669"/>
    <property type="project" value="TreeGrafter"/>
</dbReference>
<dbReference type="InterPro" id="IPR014031">
    <property type="entry name" value="Ketoacyl_synth_C"/>
</dbReference>
<dbReference type="Gene3D" id="3.40.47.10">
    <property type="match status" value="2"/>
</dbReference>
<evidence type="ECO:0000313" key="10">
    <source>
        <dbReference type="Proteomes" id="UP000008815"/>
    </source>
</evidence>
<dbReference type="PANTHER" id="PTHR43775">
    <property type="entry name" value="FATTY ACID SYNTHASE"/>
    <property type="match status" value="1"/>
</dbReference>
<dbReference type="eggNOG" id="COG3321">
    <property type="taxonomic scope" value="Bacteria"/>
</dbReference>
<dbReference type="Pfam" id="PF21089">
    <property type="entry name" value="PKS_DH_N"/>
    <property type="match status" value="1"/>
</dbReference>
<dbReference type="InterPro" id="IPR036291">
    <property type="entry name" value="NAD(P)-bd_dom_sf"/>
</dbReference>
<evidence type="ECO:0000259" key="8">
    <source>
        <dbReference type="PROSITE" id="PS52019"/>
    </source>
</evidence>
<dbReference type="PANTHER" id="PTHR43775:SF37">
    <property type="entry name" value="SI:DKEY-61P9.11"/>
    <property type="match status" value="1"/>
</dbReference>
<dbReference type="eggNOG" id="COG1028">
    <property type="taxonomic scope" value="Bacteria"/>
</dbReference>
<evidence type="ECO:0000256" key="2">
    <source>
        <dbReference type="ARBA" id="ARBA00022450"/>
    </source>
</evidence>
<feature type="region of interest" description="Disordered" evidence="6">
    <location>
        <begin position="2055"/>
        <end position="2081"/>
    </location>
</feature>
<dbReference type="CDD" id="cd05359">
    <property type="entry name" value="ChcA_like_SDR_c"/>
    <property type="match status" value="1"/>
</dbReference>
<evidence type="ECO:0000256" key="6">
    <source>
        <dbReference type="SAM" id="MobiDB-lite"/>
    </source>
</evidence>
<dbReference type="InterPro" id="IPR049552">
    <property type="entry name" value="PKS_DH_N"/>
</dbReference>
<dbReference type="InterPro" id="IPR049900">
    <property type="entry name" value="PKS_mFAS_DH"/>
</dbReference>
<organism evidence="9 10">
    <name type="scientific">Burkholderia multivorans (strain ATCC 17616 / 249)</name>
    <dbReference type="NCBI Taxonomy" id="395019"/>
    <lineage>
        <taxon>Bacteria</taxon>
        <taxon>Pseudomonadati</taxon>
        <taxon>Pseudomonadota</taxon>
        <taxon>Betaproteobacteria</taxon>
        <taxon>Burkholderiales</taxon>
        <taxon>Burkholderiaceae</taxon>
        <taxon>Burkholderia</taxon>
        <taxon>Burkholderia cepacia complex</taxon>
    </lineage>
</organism>
<dbReference type="InterPro" id="IPR050091">
    <property type="entry name" value="PKS_NRPS_Biosynth_Enz"/>
</dbReference>
<dbReference type="Pfam" id="PF08659">
    <property type="entry name" value="KR"/>
    <property type="match status" value="1"/>
</dbReference>
<evidence type="ECO:0000256" key="4">
    <source>
        <dbReference type="PROSITE-ProRule" id="PRU01363"/>
    </source>
</evidence>
<dbReference type="RefSeq" id="WP_012213632.1">
    <property type="nucleotide sequence ID" value="NC_010084.1"/>
</dbReference>
<dbReference type="KEGG" id="bmu:Bmul_1953"/>
<dbReference type="InterPro" id="IPR014030">
    <property type="entry name" value="Ketoacyl_synth_N"/>
</dbReference>
<dbReference type="InterPro" id="IPR016039">
    <property type="entry name" value="Thiolase-like"/>
</dbReference>
<comment type="similarity">
    <text evidence="1">Belongs to the short-chain dehydrogenases/reductases (SDR) family.</text>
</comment>
<comment type="similarity">
    <text evidence="5">Belongs to the thiolase-like superfamily. Beta-ketoacyl-ACP synthases family.</text>
</comment>
<evidence type="ECO:0000256" key="5">
    <source>
        <dbReference type="RuleBase" id="RU003694"/>
    </source>
</evidence>
<dbReference type="Gene3D" id="3.40.50.720">
    <property type="entry name" value="NAD(P)-binding Rossmann-like Domain"/>
    <property type="match status" value="2"/>
</dbReference>
<dbReference type="InterPro" id="IPR057326">
    <property type="entry name" value="KR_dom"/>
</dbReference>
<feature type="region of interest" description="Disordered" evidence="6">
    <location>
        <begin position="1111"/>
        <end position="1187"/>
    </location>
</feature>
<dbReference type="SUPFAM" id="SSF53901">
    <property type="entry name" value="Thiolase-like"/>
    <property type="match status" value="3"/>
</dbReference>
<feature type="compositionally biased region" description="Low complexity" evidence="6">
    <location>
        <begin position="293"/>
        <end position="318"/>
    </location>
</feature>
<feature type="active site" description="Proton donor; for dehydratase activity" evidence="4">
    <location>
        <position position="1947"/>
    </location>
</feature>
<feature type="compositionally biased region" description="Basic and acidic residues" evidence="6">
    <location>
        <begin position="1115"/>
        <end position="1131"/>
    </location>
</feature>
<keyword evidence="5" id="KW-0808">Transferase</keyword>
<dbReference type="InterPro" id="IPR020841">
    <property type="entry name" value="PKS_Beta-ketoAc_synthase_dom"/>
</dbReference>
<name>A0A0H3KDR6_BURM1</name>
<dbReference type="SUPFAM" id="SSF51735">
    <property type="entry name" value="NAD(P)-binding Rossmann-fold domains"/>
    <property type="match status" value="2"/>
</dbReference>
<reference evidence="9 10" key="1">
    <citation type="submission" date="2007-04" db="EMBL/GenBank/DDBJ databases">
        <title>Complete genome sequence of Burkholderia multivorans ATCC 17616.</title>
        <authorList>
            <person name="Ohtsubo Y."/>
            <person name="Yamashita A."/>
            <person name="Kurokawa K."/>
            <person name="Takami H."/>
            <person name="Yuhara S."/>
            <person name="Nishiyama E."/>
            <person name="Endo R."/>
            <person name="Miyazaki R."/>
            <person name="Ono A."/>
            <person name="Yano K."/>
            <person name="Ito M."/>
            <person name="Sota M."/>
            <person name="Yuji N."/>
            <person name="Hattori M."/>
            <person name="Tsuda M."/>
        </authorList>
    </citation>
    <scope>NUCLEOTIDE SEQUENCE [LARGE SCALE GENOMIC DNA]</scope>
    <source>
        <strain evidence="10">ATCC 17616 / 249</strain>
    </source>
</reference>
<dbReference type="InterPro" id="IPR042104">
    <property type="entry name" value="PKS_dehydratase_sf"/>
</dbReference>
<dbReference type="CDD" id="cd00833">
    <property type="entry name" value="PKS"/>
    <property type="match status" value="1"/>
</dbReference>
<feature type="compositionally biased region" description="Basic and acidic residues" evidence="6">
    <location>
        <begin position="2055"/>
        <end position="2073"/>
    </location>
</feature>
<dbReference type="Pfam" id="PF00109">
    <property type="entry name" value="ketoacyl-synt"/>
    <property type="match status" value="3"/>
</dbReference>
<dbReference type="InterPro" id="IPR013968">
    <property type="entry name" value="PKS_KR"/>
</dbReference>
<keyword evidence="10" id="KW-1185">Reference proteome</keyword>
<evidence type="ECO:0000256" key="1">
    <source>
        <dbReference type="ARBA" id="ARBA00006484"/>
    </source>
</evidence>
<feature type="compositionally biased region" description="Low complexity" evidence="6">
    <location>
        <begin position="275"/>
        <end position="286"/>
    </location>
</feature>
<accession>A0A0H3KDR6</accession>
<keyword evidence="2" id="KW-0596">Phosphopantetheine</keyword>
<dbReference type="GO" id="GO:0006633">
    <property type="term" value="P:fatty acid biosynthetic process"/>
    <property type="evidence" value="ECO:0007669"/>
    <property type="project" value="TreeGrafter"/>
</dbReference>
<feature type="domain" description="Ketosynthase family 3 (KS3)" evidence="7">
    <location>
        <begin position="329"/>
        <end position="781"/>
    </location>
</feature>
<dbReference type="HOGENOM" id="CLU_233928_0_0_4"/>
<dbReference type="FunFam" id="3.40.50.720:FF:000084">
    <property type="entry name" value="Short-chain dehydrogenase reductase"/>
    <property type="match status" value="1"/>
</dbReference>
<dbReference type="Gene3D" id="3.10.129.110">
    <property type="entry name" value="Polyketide synthase dehydratase"/>
    <property type="match status" value="1"/>
</dbReference>
<evidence type="ECO:0000259" key="7">
    <source>
        <dbReference type="PROSITE" id="PS52004"/>
    </source>
</evidence>
<dbReference type="PRINTS" id="PR00081">
    <property type="entry name" value="GDHRDH"/>
</dbReference>